<dbReference type="EMBL" id="RBZW01000042">
    <property type="protein sequence ID" value="THE64097.1"/>
    <property type="molecule type" value="Genomic_DNA"/>
</dbReference>
<evidence type="ECO:0000313" key="2">
    <source>
        <dbReference type="EMBL" id="THE64097.1"/>
    </source>
</evidence>
<proteinExistence type="predicted"/>
<accession>A0A4V3VL32</accession>
<protein>
    <submittedName>
        <fullName evidence="2">Uncharacterized protein</fullName>
    </submittedName>
</protein>
<dbReference type="AlphaFoldDB" id="A0A4V3VL32"/>
<keyword evidence="3" id="KW-1185">Reference proteome</keyword>
<evidence type="ECO:0000256" key="1">
    <source>
        <dbReference type="SAM" id="MobiDB-lite"/>
    </source>
</evidence>
<dbReference type="OrthoDB" id="200061at2157"/>
<feature type="compositionally biased region" description="Basic and acidic residues" evidence="1">
    <location>
        <begin position="1"/>
        <end position="16"/>
    </location>
</feature>
<organism evidence="2 3">
    <name type="scientific">Salinadaptatus halalkaliphilus</name>
    <dbReference type="NCBI Taxonomy" id="2419781"/>
    <lineage>
        <taxon>Archaea</taxon>
        <taxon>Methanobacteriati</taxon>
        <taxon>Methanobacteriota</taxon>
        <taxon>Stenosarchaea group</taxon>
        <taxon>Halobacteria</taxon>
        <taxon>Halobacteriales</taxon>
        <taxon>Natrialbaceae</taxon>
        <taxon>Salinadaptatus</taxon>
    </lineage>
</organism>
<name>A0A4V3VL32_9EURY</name>
<sequence>MKDSLQDEVEANRDLPDDADLSEEAKKFVKMEWNKVYNPAISTEEVAEEFGVSMEEAHDALDQSPYLEKKSVGDQHIWW</sequence>
<evidence type="ECO:0000313" key="3">
    <source>
        <dbReference type="Proteomes" id="UP000318864"/>
    </source>
</evidence>
<feature type="region of interest" description="Disordered" evidence="1">
    <location>
        <begin position="1"/>
        <end position="21"/>
    </location>
</feature>
<gene>
    <name evidence="2" type="ORF">D8Y22_14370</name>
</gene>
<dbReference type="Proteomes" id="UP000318864">
    <property type="component" value="Unassembled WGS sequence"/>
</dbReference>
<comment type="caution">
    <text evidence="2">The sequence shown here is derived from an EMBL/GenBank/DDBJ whole genome shotgun (WGS) entry which is preliminary data.</text>
</comment>
<dbReference type="RefSeq" id="WP_141465378.1">
    <property type="nucleotide sequence ID" value="NZ_RBZW01000042.1"/>
</dbReference>
<reference evidence="2 3" key="1">
    <citation type="submission" date="2018-10" db="EMBL/GenBank/DDBJ databases">
        <title>Natronolimnobius sp. XQ-INN 246 isolated from Inner Mongolia Autonomous Region of China.</title>
        <authorList>
            <person name="Xue Q."/>
        </authorList>
    </citation>
    <scope>NUCLEOTIDE SEQUENCE [LARGE SCALE GENOMIC DNA]</scope>
    <source>
        <strain evidence="2 3">XQ-INN 246</strain>
    </source>
</reference>